<dbReference type="EMBL" id="MH078572">
    <property type="protein sequence ID" value="AVP40331.1"/>
    <property type="molecule type" value="Genomic_DNA"/>
</dbReference>
<dbReference type="GeneID" id="54990079"/>
<organism evidence="1 2">
    <name type="scientific">Staphylococcus phage phiSA_BS1</name>
    <dbReference type="NCBI Taxonomy" id="2126734"/>
    <lineage>
        <taxon>Viruses</taxon>
        <taxon>Duplodnaviria</taxon>
        <taxon>Heunggongvirae</taxon>
        <taxon>Uroviricota</taxon>
        <taxon>Caudoviricetes</taxon>
        <taxon>Herelleviridae</taxon>
        <taxon>Twortvirinae</taxon>
        <taxon>Baoshanvirus</taxon>
        <taxon>Baoshanvirus BS1</taxon>
    </lineage>
</organism>
<evidence type="ECO:0000313" key="2">
    <source>
        <dbReference type="Proteomes" id="UP000241797"/>
    </source>
</evidence>
<keyword evidence="2" id="KW-1185">Reference proteome</keyword>
<accession>A0A2P1MXN3</accession>
<dbReference type="RefSeq" id="YP_009799590.1">
    <property type="nucleotide sequence ID" value="NC_047945.1"/>
</dbReference>
<dbReference type="InterPro" id="IPR055753">
    <property type="entry name" value="DUF7329"/>
</dbReference>
<name>A0A2P1MXN3_9CAUD</name>
<sequence length="242" mass="28425">MIVVYNENSTQSKYVPKLFEETHGISDIEKEPIRYVDNEQYILIGFIYKEGKFDYFKNRNTYFITNIGTLPQGFNTVGEDKKHYSIIHQLLYLGLLEGSKELKRVALDHDNYFNFLEYNQNIQDFISDYNPIKLDELIEKCYYSNIGDKHIYLLYENDPKLKLLLAHEALKNTSGLFITVSQTRSNNDILTIYMKDVDKAKVCKIFNVEYSPHSNIVSMFIPSHINVLGNQIKRFMEENNEV</sequence>
<dbReference type="Proteomes" id="UP000241797">
    <property type="component" value="Segment"/>
</dbReference>
<proteinExistence type="predicted"/>
<dbReference type="KEGG" id="vg:54990079"/>
<reference evidence="1 2" key="1">
    <citation type="submission" date="2018-03" db="EMBL/GenBank/DDBJ databases">
        <title>Isolation, the biological characteristics and genomics of two new strains of lysate Staphylococcus aureus phage.</title>
        <authorList>
            <person name="Jin X."/>
            <person name="Zhang C."/>
        </authorList>
    </citation>
    <scope>NUCLEOTIDE SEQUENCE [LARGE SCALE GENOMIC DNA]</scope>
</reference>
<dbReference type="Pfam" id="PF24015">
    <property type="entry name" value="DUF7329"/>
    <property type="match status" value="1"/>
</dbReference>
<evidence type="ECO:0000313" key="1">
    <source>
        <dbReference type="EMBL" id="AVP40331.1"/>
    </source>
</evidence>
<protein>
    <submittedName>
        <fullName evidence="1">Uncharacterized protein</fullName>
    </submittedName>
</protein>